<accession>A0AAW0B8Y0</accession>
<feature type="compositionally biased region" description="Polar residues" evidence="1">
    <location>
        <begin position="46"/>
        <end position="70"/>
    </location>
</feature>
<gene>
    <name evidence="2" type="ORF">VNI00_017288</name>
</gene>
<reference evidence="2 3" key="1">
    <citation type="submission" date="2024-01" db="EMBL/GenBank/DDBJ databases">
        <title>A draft genome for a cacao thread blight-causing isolate of Paramarasmius palmivorus.</title>
        <authorList>
            <person name="Baruah I.K."/>
            <person name="Bukari Y."/>
            <person name="Amoako-Attah I."/>
            <person name="Meinhardt L.W."/>
            <person name="Bailey B.A."/>
            <person name="Cohen S.P."/>
        </authorList>
    </citation>
    <scope>NUCLEOTIDE SEQUENCE [LARGE SCALE GENOMIC DNA]</scope>
    <source>
        <strain evidence="2 3">GH-12</strain>
    </source>
</reference>
<dbReference type="Proteomes" id="UP001383192">
    <property type="component" value="Unassembled WGS sequence"/>
</dbReference>
<feature type="compositionally biased region" description="Basic residues" evidence="1">
    <location>
        <begin position="17"/>
        <end position="27"/>
    </location>
</feature>
<comment type="caution">
    <text evidence="2">The sequence shown here is derived from an EMBL/GenBank/DDBJ whole genome shotgun (WGS) entry which is preliminary data.</text>
</comment>
<evidence type="ECO:0000313" key="3">
    <source>
        <dbReference type="Proteomes" id="UP001383192"/>
    </source>
</evidence>
<feature type="region of interest" description="Disordered" evidence="1">
    <location>
        <begin position="17"/>
        <end position="70"/>
    </location>
</feature>
<organism evidence="2 3">
    <name type="scientific">Paramarasmius palmivorus</name>
    <dbReference type="NCBI Taxonomy" id="297713"/>
    <lineage>
        <taxon>Eukaryota</taxon>
        <taxon>Fungi</taxon>
        <taxon>Dikarya</taxon>
        <taxon>Basidiomycota</taxon>
        <taxon>Agaricomycotina</taxon>
        <taxon>Agaricomycetes</taxon>
        <taxon>Agaricomycetidae</taxon>
        <taxon>Agaricales</taxon>
        <taxon>Marasmiineae</taxon>
        <taxon>Marasmiaceae</taxon>
        <taxon>Paramarasmius</taxon>
    </lineage>
</organism>
<dbReference type="EMBL" id="JAYKXP010000163">
    <property type="protein sequence ID" value="KAK7021777.1"/>
    <property type="molecule type" value="Genomic_DNA"/>
</dbReference>
<sequence>MPRVKLYFTKAQKRAANRLKSNRSYQKHKAEICERRKATRRLQAAESHSSKGNRSNSGTNDSDDTPSTFRNIHRINNEINDDSQPGWLRRARRIEKKIEDILAEYGAKDYKEFLDAVYHKHRATRKRMPVDAEYGGTLILEVYNTFERIVGSTGRLFSLVYRAFGTQHEGYIRAKELDDRVRLEYCSNLSDMVCHDMVGIEELIDAWEKKKLSYRR</sequence>
<dbReference type="AlphaFoldDB" id="A0AAW0B8Y0"/>
<proteinExistence type="predicted"/>
<name>A0AAW0B8Y0_9AGAR</name>
<evidence type="ECO:0000256" key="1">
    <source>
        <dbReference type="SAM" id="MobiDB-lite"/>
    </source>
</evidence>
<evidence type="ECO:0000313" key="2">
    <source>
        <dbReference type="EMBL" id="KAK7021777.1"/>
    </source>
</evidence>
<keyword evidence="3" id="KW-1185">Reference proteome</keyword>
<protein>
    <submittedName>
        <fullName evidence="2">Uncharacterized protein</fullName>
    </submittedName>
</protein>